<feature type="domain" description="D-isomer specific 2-hydroxyacid dehydrogenase NAD-binding" evidence="6">
    <location>
        <begin position="107"/>
        <end position="281"/>
    </location>
</feature>
<evidence type="ECO:0000256" key="4">
    <source>
        <dbReference type="RuleBase" id="RU003719"/>
    </source>
</evidence>
<evidence type="ECO:0000256" key="1">
    <source>
        <dbReference type="ARBA" id="ARBA00005854"/>
    </source>
</evidence>
<sequence>MDKVLIAQQTAESGIDFLKEKGYDILYVDGTDEDAFAEAVKECSAVHLGLPRMGRKVMEQGTHLKIIARQGTGCNNVDLQAAEDLGIWVTNAPDATTNAVAEFTIGGLISLAKNMYICTEKMKEGDFDSRNRYRGEDLRGKTLSIIGYGRIGRTVAKMAHFGLDMNILAYGPHLTQDKAADYVKAVDWDTAFREGDFVSLHMPLNDSSRRSVGKREFDLMKPKAKLINMARAAVIVENDLMEALNSGKLGGLFTDVFESEPVDKDDPLLHMDNVLVTPHMASSSKECQAEMALFAAKQIHKVLSGEEPDTPVNHPVRPRARIS</sequence>
<evidence type="ECO:0000313" key="7">
    <source>
        <dbReference type="EMBL" id="HJA70401.1"/>
    </source>
</evidence>
<keyword evidence="3" id="KW-0520">NAD</keyword>
<protein>
    <submittedName>
        <fullName evidence="7">Hydroxyacid dehydrogenase</fullName>
    </submittedName>
</protein>
<dbReference type="PANTHER" id="PTHR42789">
    <property type="entry name" value="D-ISOMER SPECIFIC 2-HYDROXYACID DEHYDROGENASE FAMILY PROTEIN (AFU_ORTHOLOGUE AFUA_6G10090)"/>
    <property type="match status" value="1"/>
</dbReference>
<organism evidence="7 8">
    <name type="scientific">Candidatus Lachnoclostridium stercoravium</name>
    <dbReference type="NCBI Taxonomy" id="2838633"/>
    <lineage>
        <taxon>Bacteria</taxon>
        <taxon>Bacillati</taxon>
        <taxon>Bacillota</taxon>
        <taxon>Clostridia</taxon>
        <taxon>Lachnospirales</taxon>
        <taxon>Lachnospiraceae</taxon>
    </lineage>
</organism>
<dbReference type="SUPFAM" id="SSF51735">
    <property type="entry name" value="NAD(P)-binding Rossmann-fold domains"/>
    <property type="match status" value="1"/>
</dbReference>
<dbReference type="GO" id="GO:0016616">
    <property type="term" value="F:oxidoreductase activity, acting on the CH-OH group of donors, NAD or NADP as acceptor"/>
    <property type="evidence" value="ECO:0007669"/>
    <property type="project" value="InterPro"/>
</dbReference>
<feature type="domain" description="D-isomer specific 2-hydroxyacid dehydrogenase catalytic" evidence="5">
    <location>
        <begin position="4"/>
        <end position="313"/>
    </location>
</feature>
<dbReference type="Pfam" id="PF00389">
    <property type="entry name" value="2-Hacid_dh"/>
    <property type="match status" value="1"/>
</dbReference>
<gene>
    <name evidence="7" type="ORF">IAA07_02320</name>
</gene>
<name>A0A9D2HFA5_9FIRM</name>
<dbReference type="AlphaFoldDB" id="A0A9D2HFA5"/>
<dbReference type="PANTHER" id="PTHR42789:SF1">
    <property type="entry name" value="D-ISOMER SPECIFIC 2-HYDROXYACID DEHYDROGENASE FAMILY PROTEIN (AFU_ORTHOLOGUE AFUA_6G10090)"/>
    <property type="match status" value="1"/>
</dbReference>
<proteinExistence type="inferred from homology"/>
<evidence type="ECO:0000256" key="3">
    <source>
        <dbReference type="ARBA" id="ARBA00023027"/>
    </source>
</evidence>
<evidence type="ECO:0000256" key="2">
    <source>
        <dbReference type="ARBA" id="ARBA00023002"/>
    </source>
</evidence>
<dbReference type="CDD" id="cd12173">
    <property type="entry name" value="PGDH_4"/>
    <property type="match status" value="1"/>
</dbReference>
<dbReference type="SUPFAM" id="SSF52283">
    <property type="entry name" value="Formate/glycerate dehydrogenase catalytic domain-like"/>
    <property type="match status" value="1"/>
</dbReference>
<evidence type="ECO:0000313" key="8">
    <source>
        <dbReference type="Proteomes" id="UP000823900"/>
    </source>
</evidence>
<evidence type="ECO:0000259" key="6">
    <source>
        <dbReference type="Pfam" id="PF02826"/>
    </source>
</evidence>
<dbReference type="InterPro" id="IPR006140">
    <property type="entry name" value="D-isomer_DH_NAD-bd"/>
</dbReference>
<accession>A0A9D2HFA5</accession>
<comment type="caution">
    <text evidence="7">The sequence shown here is derived from an EMBL/GenBank/DDBJ whole genome shotgun (WGS) entry which is preliminary data.</text>
</comment>
<comment type="similarity">
    <text evidence="1 4">Belongs to the D-isomer specific 2-hydroxyacid dehydrogenase family.</text>
</comment>
<dbReference type="Proteomes" id="UP000823900">
    <property type="component" value="Unassembled WGS sequence"/>
</dbReference>
<dbReference type="GO" id="GO:0051287">
    <property type="term" value="F:NAD binding"/>
    <property type="evidence" value="ECO:0007669"/>
    <property type="project" value="InterPro"/>
</dbReference>
<evidence type="ECO:0000259" key="5">
    <source>
        <dbReference type="Pfam" id="PF00389"/>
    </source>
</evidence>
<keyword evidence="2 4" id="KW-0560">Oxidoreductase</keyword>
<dbReference type="Pfam" id="PF02826">
    <property type="entry name" value="2-Hacid_dh_C"/>
    <property type="match status" value="1"/>
</dbReference>
<dbReference type="Gene3D" id="3.40.50.720">
    <property type="entry name" value="NAD(P)-binding Rossmann-like Domain"/>
    <property type="match status" value="2"/>
</dbReference>
<dbReference type="InterPro" id="IPR050857">
    <property type="entry name" value="D-2-hydroxyacid_DH"/>
</dbReference>
<dbReference type="InterPro" id="IPR006139">
    <property type="entry name" value="D-isomer_2_OHA_DH_cat_dom"/>
</dbReference>
<reference evidence="7" key="1">
    <citation type="journal article" date="2021" name="PeerJ">
        <title>Extensive microbial diversity within the chicken gut microbiome revealed by metagenomics and culture.</title>
        <authorList>
            <person name="Gilroy R."/>
            <person name="Ravi A."/>
            <person name="Getino M."/>
            <person name="Pursley I."/>
            <person name="Horton D.L."/>
            <person name="Alikhan N.F."/>
            <person name="Baker D."/>
            <person name="Gharbi K."/>
            <person name="Hall N."/>
            <person name="Watson M."/>
            <person name="Adriaenssens E.M."/>
            <person name="Foster-Nyarko E."/>
            <person name="Jarju S."/>
            <person name="Secka A."/>
            <person name="Antonio M."/>
            <person name="Oren A."/>
            <person name="Chaudhuri R.R."/>
            <person name="La Ragione R."/>
            <person name="Hildebrand F."/>
            <person name="Pallen M.J."/>
        </authorList>
    </citation>
    <scope>NUCLEOTIDE SEQUENCE</scope>
    <source>
        <strain evidence="7">CHK178-16964</strain>
    </source>
</reference>
<dbReference type="EMBL" id="DWZA01000020">
    <property type="protein sequence ID" value="HJA70401.1"/>
    <property type="molecule type" value="Genomic_DNA"/>
</dbReference>
<dbReference type="InterPro" id="IPR036291">
    <property type="entry name" value="NAD(P)-bd_dom_sf"/>
</dbReference>
<reference evidence="7" key="2">
    <citation type="submission" date="2021-04" db="EMBL/GenBank/DDBJ databases">
        <authorList>
            <person name="Gilroy R."/>
        </authorList>
    </citation>
    <scope>NUCLEOTIDE SEQUENCE</scope>
    <source>
        <strain evidence="7">CHK178-16964</strain>
    </source>
</reference>